<dbReference type="Proteomes" id="UP000693981">
    <property type="component" value="Unassembled WGS sequence"/>
</dbReference>
<evidence type="ECO:0000259" key="2">
    <source>
        <dbReference type="Pfam" id="PF07732"/>
    </source>
</evidence>
<dbReference type="OrthoDB" id="2121828at2759"/>
<feature type="chain" id="PRO_5035944516" description="Plastocyanin-like domain-containing protein" evidence="1">
    <location>
        <begin position="24"/>
        <end position="249"/>
    </location>
</feature>
<dbReference type="InterPro" id="IPR011707">
    <property type="entry name" value="Cu-oxidase-like_N"/>
</dbReference>
<evidence type="ECO:0000256" key="1">
    <source>
        <dbReference type="SAM" id="SignalP"/>
    </source>
</evidence>
<dbReference type="GO" id="GO:0005507">
    <property type="term" value="F:copper ion binding"/>
    <property type="evidence" value="ECO:0007669"/>
    <property type="project" value="InterPro"/>
</dbReference>
<evidence type="ECO:0000313" key="3">
    <source>
        <dbReference type="EMBL" id="KAG7382500.1"/>
    </source>
</evidence>
<reference evidence="3" key="1">
    <citation type="submission" date="2021-02" db="EMBL/GenBank/DDBJ databases">
        <authorList>
            <person name="Palmer J.M."/>
        </authorList>
    </citation>
    <scope>NUCLEOTIDE SEQUENCE</scope>
    <source>
        <strain evidence="3">SCRP23</strain>
    </source>
</reference>
<sequence length="249" mass="27259">MGFSFLLLSISALLAILSSPVVTIQDYQPLRQPILYQSECAKNGVSESTSADNSTKPGTLHVNLSVRLTRFTSDYVDFNTRAYNQEIPAPTIKVCPGDRLVVILTNTLEAGNSNNTKLHVHGMHVSPVGDADNVMPIVRLENSDSVFMISARIIQQGHSDRPTDFPEPLAAMDDLVLILQTICIENCDNMDAEVPGALESKYSDDDMTGMTGMIGEESSDEKATWPTDLEVVEDEAYIPMNDTSFLTVL</sequence>
<proteinExistence type="predicted"/>
<keyword evidence="1" id="KW-0732">Signal</keyword>
<dbReference type="EMBL" id="JAGDFL010000713">
    <property type="protein sequence ID" value="KAG7382500.1"/>
    <property type="molecule type" value="Genomic_DNA"/>
</dbReference>
<feature type="signal peptide" evidence="1">
    <location>
        <begin position="1"/>
        <end position="23"/>
    </location>
</feature>
<dbReference type="Pfam" id="PF07732">
    <property type="entry name" value="Cu-oxidase_3"/>
    <property type="match status" value="1"/>
</dbReference>
<accession>A0A8T1VR95</accession>
<evidence type="ECO:0000313" key="4">
    <source>
        <dbReference type="Proteomes" id="UP000693981"/>
    </source>
</evidence>
<dbReference type="AlphaFoldDB" id="A0A8T1VR95"/>
<protein>
    <recommendedName>
        <fullName evidence="2">Plastocyanin-like domain-containing protein</fullName>
    </recommendedName>
</protein>
<comment type="caution">
    <text evidence="3">The sequence shown here is derived from an EMBL/GenBank/DDBJ whole genome shotgun (WGS) entry which is preliminary data.</text>
</comment>
<name>A0A8T1VR95_9STRA</name>
<feature type="domain" description="Plastocyanin-like" evidence="2">
    <location>
        <begin position="80"/>
        <end position="132"/>
    </location>
</feature>
<organism evidence="3 4">
    <name type="scientific">Phytophthora boehmeriae</name>
    <dbReference type="NCBI Taxonomy" id="109152"/>
    <lineage>
        <taxon>Eukaryota</taxon>
        <taxon>Sar</taxon>
        <taxon>Stramenopiles</taxon>
        <taxon>Oomycota</taxon>
        <taxon>Peronosporomycetes</taxon>
        <taxon>Peronosporales</taxon>
        <taxon>Peronosporaceae</taxon>
        <taxon>Phytophthora</taxon>
    </lineage>
</organism>
<keyword evidence="4" id="KW-1185">Reference proteome</keyword>
<gene>
    <name evidence="3" type="ORF">PHYBOEH_010462</name>
</gene>